<protein>
    <recommendedName>
        <fullName evidence="3 4">Single-stranded DNA-binding protein</fullName>
        <shortName evidence="3">SSB</shortName>
    </recommendedName>
</protein>
<name>A0A149Q7Z5_9PROT</name>
<dbReference type="PANTHER" id="PTHR10302:SF27">
    <property type="entry name" value="SINGLE-STRANDED DNA-BINDING PROTEIN"/>
    <property type="match status" value="1"/>
</dbReference>
<reference evidence="6 7" key="1">
    <citation type="submission" date="2015-06" db="EMBL/GenBank/DDBJ databases">
        <title>Improved classification and identification of acetic acid bacteria using matrix-assisted laser desorption/ionization time-of-flight mass spectrometry; Gluconobacter nephelii and Gluconobacter uchimurae are later heterotypic synonyms of Gluconobacter japonicus and Gluconobacter oxydans, respectively.</title>
        <authorList>
            <person name="Li L."/>
            <person name="Cleenwerck I."/>
            <person name="De Vuyst L."/>
            <person name="Vandamme P."/>
        </authorList>
    </citation>
    <scope>NUCLEOTIDE SEQUENCE [LARGE SCALE GENOMIC DNA]</scope>
    <source>
        <strain evidence="6 7">LMG 1625</strain>
    </source>
</reference>
<dbReference type="Pfam" id="PF00436">
    <property type="entry name" value="SSB"/>
    <property type="match status" value="1"/>
</dbReference>
<dbReference type="PROSITE" id="PS50935">
    <property type="entry name" value="SSB"/>
    <property type="match status" value="1"/>
</dbReference>
<dbReference type="CDD" id="cd04496">
    <property type="entry name" value="SSB_OBF"/>
    <property type="match status" value="1"/>
</dbReference>
<evidence type="ECO:0000256" key="2">
    <source>
        <dbReference type="ARBA" id="ARBA00023172"/>
    </source>
</evidence>
<dbReference type="InterPro" id="IPR000424">
    <property type="entry name" value="Primosome_PriB/ssb"/>
</dbReference>
<dbReference type="InterPro" id="IPR012340">
    <property type="entry name" value="NA-bd_OB-fold"/>
</dbReference>
<sequence length="164" mass="18035">MADTLNQWSGIGHLGRDPEVRTFGDGGKIANISLGCTDTWQKDGQEQKRTFWAKVVLKGNRANVADHLKKGDRVFVQGRLEERKWQDQSGNDRYSTEVVVDGFSGRVQFLTPKSESGQSQQGQRTQSGDRGQKDGQQSGGSWGGGYNSGPQDLDDEIPFSPCVD</sequence>
<feature type="region of interest" description="Disordered" evidence="5">
    <location>
        <begin position="109"/>
        <end position="164"/>
    </location>
</feature>
<comment type="subunit">
    <text evidence="3">Homotetramer.</text>
</comment>
<comment type="caution">
    <text evidence="3">Lacks conserved residue(s) required for the propagation of feature annotation.</text>
</comment>
<evidence type="ECO:0000256" key="1">
    <source>
        <dbReference type="ARBA" id="ARBA00023125"/>
    </source>
</evidence>
<gene>
    <name evidence="6" type="ORF">AD928_09125</name>
</gene>
<feature type="compositionally biased region" description="Low complexity" evidence="5">
    <location>
        <begin position="114"/>
        <end position="129"/>
    </location>
</feature>
<dbReference type="AlphaFoldDB" id="A0A149Q7Z5"/>
<comment type="caution">
    <text evidence="6">The sequence shown here is derived from an EMBL/GenBank/DDBJ whole genome shotgun (WGS) entry which is preliminary data.</text>
</comment>
<dbReference type="SUPFAM" id="SSF50249">
    <property type="entry name" value="Nucleic acid-binding proteins"/>
    <property type="match status" value="1"/>
</dbReference>
<keyword evidence="1 3" id="KW-0238">DNA-binding</keyword>
<evidence type="ECO:0000313" key="6">
    <source>
        <dbReference type="EMBL" id="KXU93324.1"/>
    </source>
</evidence>
<evidence type="ECO:0000313" key="7">
    <source>
        <dbReference type="Proteomes" id="UP000075473"/>
    </source>
</evidence>
<dbReference type="GO" id="GO:0009295">
    <property type="term" value="C:nucleoid"/>
    <property type="evidence" value="ECO:0007669"/>
    <property type="project" value="TreeGrafter"/>
</dbReference>
<dbReference type="Gene3D" id="2.40.50.140">
    <property type="entry name" value="Nucleic acid-binding proteins"/>
    <property type="match status" value="1"/>
</dbReference>
<dbReference type="PATRIC" id="fig|178900.5.peg.2316"/>
<feature type="compositionally biased region" description="Gly residues" evidence="5">
    <location>
        <begin position="137"/>
        <end position="147"/>
    </location>
</feature>
<dbReference type="GO" id="GO:0006310">
    <property type="term" value="P:DNA recombination"/>
    <property type="evidence" value="ECO:0007669"/>
    <property type="project" value="UniProtKB-KW"/>
</dbReference>
<dbReference type="PANTHER" id="PTHR10302">
    <property type="entry name" value="SINGLE-STRANDED DNA-BINDING PROTEIN"/>
    <property type="match status" value="1"/>
</dbReference>
<organism evidence="6 7">
    <name type="scientific">Acetobacter cerevisiae</name>
    <dbReference type="NCBI Taxonomy" id="178900"/>
    <lineage>
        <taxon>Bacteria</taxon>
        <taxon>Pseudomonadati</taxon>
        <taxon>Pseudomonadota</taxon>
        <taxon>Alphaproteobacteria</taxon>
        <taxon>Acetobacterales</taxon>
        <taxon>Acetobacteraceae</taxon>
        <taxon>Acetobacter</taxon>
    </lineage>
</organism>
<dbReference type="HAMAP" id="MF_00984">
    <property type="entry name" value="SSB"/>
    <property type="match status" value="1"/>
</dbReference>
<dbReference type="Proteomes" id="UP000075473">
    <property type="component" value="Unassembled WGS sequence"/>
</dbReference>
<dbReference type="EMBL" id="LHZA01000148">
    <property type="protein sequence ID" value="KXU93324.1"/>
    <property type="molecule type" value="Genomic_DNA"/>
</dbReference>
<accession>A0A149Q7Z5</accession>
<proteinExistence type="inferred from homology"/>
<dbReference type="GO" id="GO:0006260">
    <property type="term" value="P:DNA replication"/>
    <property type="evidence" value="ECO:0007669"/>
    <property type="project" value="InterPro"/>
</dbReference>
<dbReference type="NCBIfam" id="TIGR00621">
    <property type="entry name" value="ssb"/>
    <property type="match status" value="1"/>
</dbReference>
<dbReference type="RefSeq" id="WP_062249986.1">
    <property type="nucleotide sequence ID" value="NZ_LHZA01000148.1"/>
</dbReference>
<evidence type="ECO:0000256" key="4">
    <source>
        <dbReference type="RuleBase" id="RU000524"/>
    </source>
</evidence>
<evidence type="ECO:0000256" key="5">
    <source>
        <dbReference type="SAM" id="MobiDB-lite"/>
    </source>
</evidence>
<dbReference type="InterPro" id="IPR011344">
    <property type="entry name" value="ssDNA-bd"/>
</dbReference>
<keyword evidence="2" id="KW-0233">DNA recombination</keyword>
<dbReference type="GO" id="GO:0003697">
    <property type="term" value="F:single-stranded DNA binding"/>
    <property type="evidence" value="ECO:0007669"/>
    <property type="project" value="UniProtKB-UniRule"/>
</dbReference>
<evidence type="ECO:0000256" key="3">
    <source>
        <dbReference type="HAMAP-Rule" id="MF_00984"/>
    </source>
</evidence>